<dbReference type="Gene3D" id="3.40.630.10">
    <property type="entry name" value="Zn peptidases"/>
    <property type="match status" value="1"/>
</dbReference>
<comment type="caution">
    <text evidence="6">The sequence shown here is derived from an EMBL/GenBank/DDBJ whole genome shotgun (WGS) entry which is preliminary data.</text>
</comment>
<evidence type="ECO:0000256" key="3">
    <source>
        <dbReference type="ARBA" id="ARBA00022801"/>
    </source>
</evidence>
<keyword evidence="2" id="KW-0479">Metal-binding</keyword>
<dbReference type="SUPFAM" id="SSF53187">
    <property type="entry name" value="Zn-dependent exopeptidases"/>
    <property type="match status" value="1"/>
</dbReference>
<proteinExistence type="predicted"/>
<evidence type="ECO:0000313" key="6">
    <source>
        <dbReference type="EMBL" id="MDN5210414.1"/>
    </source>
</evidence>
<dbReference type="PANTHER" id="PTHR37326">
    <property type="entry name" value="BLL3975 PROTEIN"/>
    <property type="match status" value="1"/>
</dbReference>
<dbReference type="InterPro" id="IPR043795">
    <property type="entry name" value="N-alpha-Ac-DABA-like"/>
</dbReference>
<evidence type="ECO:0000313" key="7">
    <source>
        <dbReference type="Proteomes" id="UP001172083"/>
    </source>
</evidence>
<dbReference type="PANTHER" id="PTHR37326:SF1">
    <property type="entry name" value="BLL3975 PROTEIN"/>
    <property type="match status" value="1"/>
</dbReference>
<dbReference type="CDD" id="cd18174">
    <property type="entry name" value="M14_ASTE_ASPA_like"/>
    <property type="match status" value="1"/>
</dbReference>
<dbReference type="Pfam" id="PF24827">
    <property type="entry name" value="AstE_AspA_cat"/>
    <property type="match status" value="1"/>
</dbReference>
<accession>A0ABT8KY52</accession>
<sequence length="349" mass="38567">MNRILILMLGCAFWSGLYGQTPFDFDEQSILPGTKRHFTINISDGQNQTFVPITVFHGKENGAVLGITAGVHGYEYAPILAGQELINKIDPLELTGTVILVQAANVGSFLGRSPYINPMDKKNLNRSFPGNPNGTITERIANFISEKIIPRCNYFVDMHSGDAPEDLRPYVAYYQHDEKPGISAKGREIAMNLGFDHIIVLKTTEKDYMKQGLPSLYCSAEAFKRGIPAADIECGRLGMVEERFVEKIIEGVGSLLNYLQMTPGVPMPSKGIAFIEERFYITSDHTGLFYPLKTGGAFVRKGMKIGYITDFFNKTIKEVYAENSGIILYMLGTPPVNEGETLAAIGIVD</sequence>
<reference evidence="6" key="1">
    <citation type="submission" date="2023-06" db="EMBL/GenBank/DDBJ databases">
        <title>Genomic of Agaribacillus aureum.</title>
        <authorList>
            <person name="Wang G."/>
        </authorList>
    </citation>
    <scope>NUCLEOTIDE SEQUENCE</scope>
    <source>
        <strain evidence="6">BMA12</strain>
    </source>
</reference>
<protein>
    <submittedName>
        <fullName evidence="6">M14 family metallopeptidase</fullName>
    </submittedName>
</protein>
<keyword evidence="4" id="KW-0862">Zinc</keyword>
<gene>
    <name evidence="6" type="ORF">QQ020_00095</name>
</gene>
<dbReference type="InterPro" id="IPR053138">
    <property type="entry name" value="N-alpha-Ac-DABA_deacetylase"/>
</dbReference>
<name>A0ABT8KY52_9BACT</name>
<feature type="domain" description="Succinylglutamate desuccinylase/Aspartoacylase catalytic" evidence="5">
    <location>
        <begin position="65"/>
        <end position="258"/>
    </location>
</feature>
<keyword evidence="7" id="KW-1185">Reference proteome</keyword>
<evidence type="ECO:0000259" key="5">
    <source>
        <dbReference type="Pfam" id="PF24827"/>
    </source>
</evidence>
<evidence type="ECO:0000256" key="1">
    <source>
        <dbReference type="ARBA" id="ARBA00001947"/>
    </source>
</evidence>
<dbReference type="EMBL" id="JAUJEB010000001">
    <property type="protein sequence ID" value="MDN5210414.1"/>
    <property type="molecule type" value="Genomic_DNA"/>
</dbReference>
<evidence type="ECO:0000256" key="4">
    <source>
        <dbReference type="ARBA" id="ARBA00022833"/>
    </source>
</evidence>
<keyword evidence="3" id="KW-0378">Hydrolase</keyword>
<organism evidence="6 7">
    <name type="scientific">Agaribacillus aureus</name>
    <dbReference type="NCBI Taxonomy" id="3051825"/>
    <lineage>
        <taxon>Bacteria</taxon>
        <taxon>Pseudomonadati</taxon>
        <taxon>Bacteroidota</taxon>
        <taxon>Cytophagia</taxon>
        <taxon>Cytophagales</taxon>
        <taxon>Splendidivirgaceae</taxon>
        <taxon>Agaribacillus</taxon>
    </lineage>
</organism>
<dbReference type="InterPro" id="IPR055438">
    <property type="entry name" value="AstE_AspA_cat"/>
</dbReference>
<dbReference type="PIRSF" id="PIRSF039012">
    <property type="entry name" value="ASP"/>
    <property type="match status" value="1"/>
</dbReference>
<evidence type="ECO:0000256" key="2">
    <source>
        <dbReference type="ARBA" id="ARBA00022723"/>
    </source>
</evidence>
<comment type="cofactor">
    <cofactor evidence="1">
        <name>Zn(2+)</name>
        <dbReference type="ChEBI" id="CHEBI:29105"/>
    </cofactor>
</comment>
<dbReference type="RefSeq" id="WP_346755758.1">
    <property type="nucleotide sequence ID" value="NZ_JAUJEB010000001.1"/>
</dbReference>
<dbReference type="Proteomes" id="UP001172083">
    <property type="component" value="Unassembled WGS sequence"/>
</dbReference>